<protein>
    <submittedName>
        <fullName evidence="2">Uncharacterized protein</fullName>
    </submittedName>
</protein>
<feature type="compositionally biased region" description="Basic and acidic residues" evidence="1">
    <location>
        <begin position="95"/>
        <end position="124"/>
    </location>
</feature>
<comment type="caution">
    <text evidence="2">The sequence shown here is derived from an EMBL/GenBank/DDBJ whole genome shotgun (WGS) entry which is preliminary data.</text>
</comment>
<evidence type="ECO:0000313" key="2">
    <source>
        <dbReference type="EMBL" id="KKW20399.1"/>
    </source>
</evidence>
<evidence type="ECO:0000313" key="3">
    <source>
        <dbReference type="Proteomes" id="UP000034201"/>
    </source>
</evidence>
<organism evidence="2 3">
    <name type="scientific">Candidatus Adlerbacteria bacterium GW2011_GWC1_50_9</name>
    <dbReference type="NCBI Taxonomy" id="1618608"/>
    <lineage>
        <taxon>Bacteria</taxon>
        <taxon>Candidatus Adleribacteriota</taxon>
    </lineage>
</organism>
<proteinExistence type="predicted"/>
<name>A0A0G1ZLU9_9BACT</name>
<reference evidence="2 3" key="1">
    <citation type="journal article" date="2015" name="Nature">
        <title>rRNA introns, odd ribosomes, and small enigmatic genomes across a large radiation of phyla.</title>
        <authorList>
            <person name="Brown C.T."/>
            <person name="Hug L.A."/>
            <person name="Thomas B.C."/>
            <person name="Sharon I."/>
            <person name="Castelle C.J."/>
            <person name="Singh A."/>
            <person name="Wilkins M.J."/>
            <person name="Williams K.H."/>
            <person name="Banfield J.F."/>
        </authorList>
    </citation>
    <scope>NUCLEOTIDE SEQUENCE [LARGE SCALE GENOMIC DNA]</scope>
</reference>
<gene>
    <name evidence="2" type="ORF">UY61_C0035G0017</name>
</gene>
<dbReference type="EMBL" id="LCQQ01000035">
    <property type="protein sequence ID" value="KKW20399.1"/>
    <property type="molecule type" value="Genomic_DNA"/>
</dbReference>
<sequence length="162" mass="18991">MNKCFRTAKEESMPKRGYTPEEYRVLNRLVVKHGTEGPAWKAIEKEFNEEAKGYHRTAGALRTECFRHTQLRGVPKKDKTIQGIIRKLGIVEKRLSRRSVESESAREGRKEKRELRKENRDLKRSNRALQAELGKVRRALRPFQRAIERAQSVRVVHSEAKR</sequence>
<dbReference type="Proteomes" id="UP000034201">
    <property type="component" value="Unassembled WGS sequence"/>
</dbReference>
<dbReference type="AlphaFoldDB" id="A0A0G1ZLU9"/>
<evidence type="ECO:0000256" key="1">
    <source>
        <dbReference type="SAM" id="MobiDB-lite"/>
    </source>
</evidence>
<feature type="region of interest" description="Disordered" evidence="1">
    <location>
        <begin position="95"/>
        <end position="126"/>
    </location>
</feature>
<accession>A0A0G1ZLU9</accession>